<dbReference type="OrthoDB" id="9794382at2"/>
<dbReference type="Proteomes" id="UP000278398">
    <property type="component" value="Unassembled WGS sequence"/>
</dbReference>
<reference evidence="2 3" key="1">
    <citation type="submission" date="2018-12" db="EMBL/GenBank/DDBJ databases">
        <title>Mesorhizobium carbonis sp. nov., isolated from coal mine water.</title>
        <authorList>
            <person name="Xin W."/>
            <person name="Xu Z."/>
            <person name="Xiang F."/>
            <person name="Zhang J."/>
            <person name="Xi L."/>
            <person name="Liu J."/>
        </authorList>
    </citation>
    <scope>NUCLEOTIDE SEQUENCE [LARGE SCALE GENOMIC DNA]</scope>
    <source>
        <strain evidence="2 3">B2.3</strain>
    </source>
</reference>
<dbReference type="InterPro" id="IPR002545">
    <property type="entry name" value="CheW-lke_dom"/>
</dbReference>
<dbReference type="PROSITE" id="PS50851">
    <property type="entry name" value="CHEW"/>
    <property type="match status" value="1"/>
</dbReference>
<name>A0A3S0G7B2_9HYPH</name>
<dbReference type="EMBL" id="RWKW01000056">
    <property type="protein sequence ID" value="RST85434.1"/>
    <property type="molecule type" value="Genomic_DNA"/>
</dbReference>
<evidence type="ECO:0000259" key="1">
    <source>
        <dbReference type="PROSITE" id="PS50851"/>
    </source>
</evidence>
<dbReference type="PANTHER" id="PTHR22617:SF23">
    <property type="entry name" value="CHEMOTAXIS PROTEIN CHEW"/>
    <property type="match status" value="1"/>
</dbReference>
<gene>
    <name evidence="2" type="ORF">EJC49_16060</name>
</gene>
<dbReference type="Gene3D" id="2.40.50.180">
    <property type="entry name" value="CheA-289, Domain 4"/>
    <property type="match status" value="1"/>
</dbReference>
<accession>A0A3S0G7B2</accession>
<dbReference type="GO" id="GO:0007165">
    <property type="term" value="P:signal transduction"/>
    <property type="evidence" value="ECO:0007669"/>
    <property type="project" value="InterPro"/>
</dbReference>
<protein>
    <submittedName>
        <fullName evidence="2">Chemotaxis protein CheW</fullName>
    </submittedName>
</protein>
<evidence type="ECO:0000313" key="3">
    <source>
        <dbReference type="Proteomes" id="UP000278398"/>
    </source>
</evidence>
<dbReference type="Gene3D" id="2.30.30.40">
    <property type="entry name" value="SH3 Domains"/>
    <property type="match status" value="1"/>
</dbReference>
<dbReference type="GO" id="GO:0006935">
    <property type="term" value="P:chemotaxis"/>
    <property type="evidence" value="ECO:0007669"/>
    <property type="project" value="InterPro"/>
</dbReference>
<sequence>MRALTMRLDDEILAIEAESVREILEVVPITRVPNAPEAVFGLINVRGSVVPLCDFRVLFKMDRRDPTEDTRIVVVDVQLNGERLVAGLLADKVHEVVDLDDSAREPVPRVGMRWPPDFIRGINRHNDAFVIIPNVETIFATLAAA</sequence>
<dbReference type="PANTHER" id="PTHR22617">
    <property type="entry name" value="CHEMOTAXIS SENSOR HISTIDINE KINASE-RELATED"/>
    <property type="match status" value="1"/>
</dbReference>
<dbReference type="InterPro" id="IPR036061">
    <property type="entry name" value="CheW-like_dom_sf"/>
</dbReference>
<dbReference type="InterPro" id="IPR039315">
    <property type="entry name" value="CheW"/>
</dbReference>
<keyword evidence="3" id="KW-1185">Reference proteome</keyword>
<comment type="caution">
    <text evidence="2">The sequence shown here is derived from an EMBL/GenBank/DDBJ whole genome shotgun (WGS) entry which is preliminary data.</text>
</comment>
<dbReference type="AlphaFoldDB" id="A0A3S0G7B2"/>
<proteinExistence type="predicted"/>
<feature type="domain" description="CheW-like" evidence="1">
    <location>
        <begin position="1"/>
        <end position="144"/>
    </location>
</feature>
<dbReference type="SUPFAM" id="SSF50341">
    <property type="entry name" value="CheW-like"/>
    <property type="match status" value="1"/>
</dbReference>
<dbReference type="Pfam" id="PF01584">
    <property type="entry name" value="CheW"/>
    <property type="match status" value="1"/>
</dbReference>
<organism evidence="2 3">
    <name type="scientific">Aquibium carbonis</name>
    <dbReference type="NCBI Taxonomy" id="2495581"/>
    <lineage>
        <taxon>Bacteria</taxon>
        <taxon>Pseudomonadati</taxon>
        <taxon>Pseudomonadota</taxon>
        <taxon>Alphaproteobacteria</taxon>
        <taxon>Hyphomicrobiales</taxon>
        <taxon>Phyllobacteriaceae</taxon>
        <taxon>Aquibium</taxon>
    </lineage>
</organism>
<dbReference type="SMART" id="SM00260">
    <property type="entry name" value="CheW"/>
    <property type="match status" value="1"/>
</dbReference>
<dbReference type="GO" id="GO:0005829">
    <property type="term" value="C:cytosol"/>
    <property type="evidence" value="ECO:0007669"/>
    <property type="project" value="TreeGrafter"/>
</dbReference>
<evidence type="ECO:0000313" key="2">
    <source>
        <dbReference type="EMBL" id="RST85434.1"/>
    </source>
</evidence>